<name>A0A4V2UUD3_9SPHI</name>
<sequence>MYRSLKILAGAFALSGLMILSSCEKEGPPGPAGPQGEQGIKGDQGDLGPAGPAGSQGPRGAAGAQGPNGETGPQGPRGATGPQGETGPQGPRGATGPQGPRGATGPQGPPGTANIMYSDWIDPTWNRTNTPDRKVHHINVPEFTDAFFNNGGIVLVYIRIEIAIGAPEVSLIPRQTTILNADAYCATLPDLSVISILLTKGDALTIPHALADAKFKYVLIPGGVDISGLAARGIHLEDYQEAKRFLGISE</sequence>
<dbReference type="EMBL" id="SMAD01000001">
    <property type="protein sequence ID" value="TCS90253.1"/>
    <property type="molecule type" value="Genomic_DNA"/>
</dbReference>
<protein>
    <submittedName>
        <fullName evidence="2">Collagen triple helix repeat protein</fullName>
    </submittedName>
</protein>
<dbReference type="AlphaFoldDB" id="A0A4V2UUD3"/>
<dbReference type="RefSeq" id="WP_132127696.1">
    <property type="nucleotide sequence ID" value="NZ_CP042432.1"/>
</dbReference>
<dbReference type="Proteomes" id="UP000295807">
    <property type="component" value="Unassembled WGS sequence"/>
</dbReference>
<dbReference type="PANTHER" id="PTHR24637:SF421">
    <property type="entry name" value="CUTICLE COLLAGEN DPY-2"/>
    <property type="match status" value="1"/>
</dbReference>
<keyword evidence="2" id="KW-0176">Collagen</keyword>
<proteinExistence type="predicted"/>
<comment type="caution">
    <text evidence="2">The sequence shown here is derived from an EMBL/GenBank/DDBJ whole genome shotgun (WGS) entry which is preliminary data.</text>
</comment>
<dbReference type="Pfam" id="PF01391">
    <property type="entry name" value="Collagen"/>
    <property type="match status" value="1"/>
</dbReference>
<feature type="region of interest" description="Disordered" evidence="1">
    <location>
        <begin position="25"/>
        <end position="118"/>
    </location>
</feature>
<evidence type="ECO:0000313" key="3">
    <source>
        <dbReference type="Proteomes" id="UP000295807"/>
    </source>
</evidence>
<evidence type="ECO:0000313" key="2">
    <source>
        <dbReference type="EMBL" id="TCS90253.1"/>
    </source>
</evidence>
<keyword evidence="3" id="KW-1185">Reference proteome</keyword>
<feature type="compositionally biased region" description="Low complexity" evidence="1">
    <location>
        <begin position="49"/>
        <end position="68"/>
    </location>
</feature>
<evidence type="ECO:0000256" key="1">
    <source>
        <dbReference type="SAM" id="MobiDB-lite"/>
    </source>
</evidence>
<dbReference type="PANTHER" id="PTHR24637">
    <property type="entry name" value="COLLAGEN"/>
    <property type="match status" value="1"/>
</dbReference>
<dbReference type="Gene3D" id="1.20.5.320">
    <property type="entry name" value="6-Phosphogluconate Dehydrogenase, domain 3"/>
    <property type="match status" value="1"/>
</dbReference>
<feature type="compositionally biased region" description="Low complexity" evidence="1">
    <location>
        <begin position="79"/>
        <end position="113"/>
    </location>
</feature>
<dbReference type="PROSITE" id="PS51257">
    <property type="entry name" value="PROKAR_LIPOPROTEIN"/>
    <property type="match status" value="1"/>
</dbReference>
<dbReference type="InterPro" id="IPR008160">
    <property type="entry name" value="Collagen"/>
</dbReference>
<accession>A0A4V2UUD3</accession>
<dbReference type="OrthoDB" id="8457242at2"/>
<reference evidence="2 3" key="1">
    <citation type="submission" date="2019-03" db="EMBL/GenBank/DDBJ databases">
        <title>Genomic Encyclopedia of Type Strains, Phase IV (KMG-IV): sequencing the most valuable type-strain genomes for metagenomic binning, comparative biology and taxonomic classification.</title>
        <authorList>
            <person name="Goeker M."/>
        </authorList>
    </citation>
    <scope>NUCLEOTIDE SEQUENCE [LARGE SCALE GENOMIC DNA]</scope>
    <source>
        <strain evidence="2 3">DSM 21100</strain>
    </source>
</reference>
<gene>
    <name evidence="2" type="ORF">EDD80_101453</name>
</gene>
<organism evidence="2 3">
    <name type="scientific">Anseongella ginsenosidimutans</name>
    <dbReference type="NCBI Taxonomy" id="496056"/>
    <lineage>
        <taxon>Bacteria</taxon>
        <taxon>Pseudomonadati</taxon>
        <taxon>Bacteroidota</taxon>
        <taxon>Sphingobacteriia</taxon>
        <taxon>Sphingobacteriales</taxon>
        <taxon>Sphingobacteriaceae</taxon>
        <taxon>Anseongella</taxon>
    </lineage>
</organism>